<reference evidence="2 3" key="1">
    <citation type="journal article" date="2018" name="New Phytol.">
        <title>Comparative genomics and transcriptomics depict ericoid mycorrhizal fungi as versatile saprotrophs and plant mutualists.</title>
        <authorList>
            <person name="Martino E."/>
            <person name="Morin E."/>
            <person name="Grelet G.A."/>
            <person name="Kuo A."/>
            <person name="Kohler A."/>
            <person name="Daghino S."/>
            <person name="Barry K.W."/>
            <person name="Cichocki N."/>
            <person name="Clum A."/>
            <person name="Dockter R.B."/>
            <person name="Hainaut M."/>
            <person name="Kuo R.C."/>
            <person name="LaButti K."/>
            <person name="Lindahl B.D."/>
            <person name="Lindquist E.A."/>
            <person name="Lipzen A."/>
            <person name="Khouja H.R."/>
            <person name="Magnuson J."/>
            <person name="Murat C."/>
            <person name="Ohm R.A."/>
            <person name="Singer S.W."/>
            <person name="Spatafora J.W."/>
            <person name="Wang M."/>
            <person name="Veneault-Fourrey C."/>
            <person name="Henrissat B."/>
            <person name="Grigoriev I.V."/>
            <person name="Martin F.M."/>
            <person name="Perotto S."/>
        </authorList>
    </citation>
    <scope>NUCLEOTIDE SEQUENCE [LARGE SCALE GENOMIC DNA]</scope>
    <source>
        <strain evidence="2 3">ATCC 22711</strain>
    </source>
</reference>
<accession>A0A2T3ASX6</accession>
<evidence type="ECO:0000313" key="3">
    <source>
        <dbReference type="Proteomes" id="UP000241818"/>
    </source>
</evidence>
<feature type="compositionally biased region" description="Polar residues" evidence="1">
    <location>
        <begin position="193"/>
        <end position="216"/>
    </location>
</feature>
<gene>
    <name evidence="2" type="ORF">M430DRAFT_53156</name>
</gene>
<feature type="compositionally biased region" description="Polar residues" evidence="1">
    <location>
        <begin position="238"/>
        <end position="249"/>
    </location>
</feature>
<feature type="compositionally biased region" description="Basic and acidic residues" evidence="1">
    <location>
        <begin position="224"/>
        <end position="236"/>
    </location>
</feature>
<protein>
    <submittedName>
        <fullName evidence="2">Uncharacterized protein</fullName>
    </submittedName>
</protein>
<keyword evidence="3" id="KW-1185">Reference proteome</keyword>
<dbReference type="RefSeq" id="XP_024717777.1">
    <property type="nucleotide sequence ID" value="XM_024868357.1"/>
</dbReference>
<dbReference type="GeneID" id="36576438"/>
<dbReference type="OrthoDB" id="5226586at2759"/>
<evidence type="ECO:0000313" key="2">
    <source>
        <dbReference type="EMBL" id="PSS10598.1"/>
    </source>
</evidence>
<dbReference type="AlphaFoldDB" id="A0A2T3ASX6"/>
<proteinExistence type="predicted"/>
<dbReference type="Proteomes" id="UP000241818">
    <property type="component" value="Unassembled WGS sequence"/>
</dbReference>
<name>A0A2T3ASX6_AMORE</name>
<evidence type="ECO:0000256" key="1">
    <source>
        <dbReference type="SAM" id="MobiDB-lite"/>
    </source>
</evidence>
<dbReference type="InParanoid" id="A0A2T3ASX6"/>
<organism evidence="2 3">
    <name type="scientific">Amorphotheca resinae ATCC 22711</name>
    <dbReference type="NCBI Taxonomy" id="857342"/>
    <lineage>
        <taxon>Eukaryota</taxon>
        <taxon>Fungi</taxon>
        <taxon>Dikarya</taxon>
        <taxon>Ascomycota</taxon>
        <taxon>Pezizomycotina</taxon>
        <taxon>Leotiomycetes</taxon>
        <taxon>Helotiales</taxon>
        <taxon>Amorphothecaceae</taxon>
        <taxon>Amorphotheca</taxon>
    </lineage>
</organism>
<dbReference type="EMBL" id="KZ679016">
    <property type="protein sequence ID" value="PSS10598.1"/>
    <property type="molecule type" value="Genomic_DNA"/>
</dbReference>
<feature type="region of interest" description="Disordered" evidence="1">
    <location>
        <begin position="192"/>
        <end position="273"/>
    </location>
</feature>
<sequence length="273" mass="31329">MQHVGTSVAASCESQVPRIPPKKPFVHNLVHRPIRKSTYGFVIPEPQPRTFEELHTERVYLLACLQQENEKATQLLKRILPLEEILVLAQVSHERKEAKKTLGWLRYRIKETTLQEKAILARLGQLSYEIQSRERWTQVESERQQQSQYAKDGLSQGMQNLQLNTRWTEFQPRKYDSMPHATSVPQQYHRCEANTSQPSIQSYASEPPAHNNSSLDGLSEGENSEQRIMAKEDETVQRPPTSRRSSSMNRAEPPILVTDPLCVSIPGSKRHSL</sequence>